<dbReference type="EC" id="2.7.13.3" evidence="3"/>
<dbReference type="InterPro" id="IPR035965">
    <property type="entry name" value="PAS-like_dom_sf"/>
</dbReference>
<dbReference type="Proteomes" id="UP000011864">
    <property type="component" value="Chromosome"/>
</dbReference>
<feature type="domain" description="PAC" evidence="13">
    <location>
        <begin position="571"/>
        <end position="623"/>
    </location>
</feature>
<dbReference type="CDD" id="cd00130">
    <property type="entry name" value="PAS"/>
    <property type="match status" value="5"/>
</dbReference>
<dbReference type="Pfam" id="PF13426">
    <property type="entry name" value="PAS_9"/>
    <property type="match status" value="1"/>
</dbReference>
<keyword evidence="8 10" id="KW-1133">Transmembrane helix</keyword>
<organism evidence="15 16">
    <name type="scientific">Paraglaciecola psychrophila 170</name>
    <dbReference type="NCBI Taxonomy" id="1129794"/>
    <lineage>
        <taxon>Bacteria</taxon>
        <taxon>Pseudomonadati</taxon>
        <taxon>Pseudomonadota</taxon>
        <taxon>Gammaproteobacteria</taxon>
        <taxon>Alteromonadales</taxon>
        <taxon>Alteromonadaceae</taxon>
        <taxon>Paraglaciecola</taxon>
    </lineage>
</organism>
<feature type="transmembrane region" description="Helical" evidence="10">
    <location>
        <begin position="18"/>
        <end position="37"/>
    </location>
</feature>
<dbReference type="InterPro" id="IPR052162">
    <property type="entry name" value="Sensor_kinase/Photoreceptor"/>
</dbReference>
<keyword evidence="4" id="KW-0597">Phosphoprotein</keyword>
<feature type="domain" description="PAS" evidence="12">
    <location>
        <begin position="878"/>
        <end position="949"/>
    </location>
</feature>
<dbReference type="InterPro" id="IPR004358">
    <property type="entry name" value="Sig_transdc_His_kin-like_C"/>
</dbReference>
<dbReference type="Pfam" id="PF00989">
    <property type="entry name" value="PAS"/>
    <property type="match status" value="4"/>
</dbReference>
<dbReference type="PRINTS" id="PR00344">
    <property type="entry name" value="BCTRLSENSOR"/>
</dbReference>
<dbReference type="PROSITE" id="PS50109">
    <property type="entry name" value="HIS_KIN"/>
    <property type="match status" value="1"/>
</dbReference>
<dbReference type="InterPro" id="IPR042240">
    <property type="entry name" value="CHASE_sf"/>
</dbReference>
<evidence type="ECO:0000259" key="14">
    <source>
        <dbReference type="PROSITE" id="PS50839"/>
    </source>
</evidence>
<evidence type="ECO:0000256" key="2">
    <source>
        <dbReference type="ARBA" id="ARBA00004370"/>
    </source>
</evidence>
<gene>
    <name evidence="15" type="ORF">C427_4370</name>
</gene>
<dbReference type="eggNOG" id="COG3614">
    <property type="taxonomic scope" value="Bacteria"/>
</dbReference>
<dbReference type="Gene3D" id="3.30.565.10">
    <property type="entry name" value="Histidine kinase-like ATPase, C-terminal domain"/>
    <property type="match status" value="1"/>
</dbReference>
<keyword evidence="16" id="KW-1185">Reference proteome</keyword>
<dbReference type="KEGG" id="gps:C427_4370"/>
<evidence type="ECO:0000256" key="4">
    <source>
        <dbReference type="ARBA" id="ARBA00022553"/>
    </source>
</evidence>
<dbReference type="GO" id="GO:0006355">
    <property type="term" value="P:regulation of DNA-templated transcription"/>
    <property type="evidence" value="ECO:0007669"/>
    <property type="project" value="InterPro"/>
</dbReference>
<evidence type="ECO:0000259" key="11">
    <source>
        <dbReference type="PROSITE" id="PS50109"/>
    </source>
</evidence>
<feature type="domain" description="PAC" evidence="13">
    <location>
        <begin position="952"/>
        <end position="1004"/>
    </location>
</feature>
<dbReference type="InterPro" id="IPR001610">
    <property type="entry name" value="PAC"/>
</dbReference>
<dbReference type="InterPro" id="IPR013767">
    <property type="entry name" value="PAS_fold"/>
</dbReference>
<name>M4S773_9ALTE</name>
<proteinExistence type="predicted"/>
<comment type="catalytic activity">
    <reaction evidence="1">
        <text>ATP + protein L-histidine = ADP + protein N-phospho-L-histidine.</text>
        <dbReference type="EC" id="2.7.13.3"/>
    </reaction>
</comment>
<feature type="domain" description="PAS" evidence="12">
    <location>
        <begin position="624"/>
        <end position="695"/>
    </location>
</feature>
<dbReference type="InterPro" id="IPR005467">
    <property type="entry name" value="His_kinase_dom"/>
</dbReference>
<feature type="domain" description="PAS" evidence="12">
    <location>
        <begin position="751"/>
        <end position="822"/>
    </location>
</feature>
<dbReference type="Gene3D" id="1.10.287.130">
    <property type="match status" value="1"/>
</dbReference>
<dbReference type="InterPro" id="IPR036890">
    <property type="entry name" value="HATPase_C_sf"/>
</dbReference>
<evidence type="ECO:0000256" key="8">
    <source>
        <dbReference type="ARBA" id="ARBA00022989"/>
    </source>
</evidence>
<dbReference type="GO" id="GO:0016020">
    <property type="term" value="C:membrane"/>
    <property type="evidence" value="ECO:0007669"/>
    <property type="project" value="UniProtKB-SubCell"/>
</dbReference>
<evidence type="ECO:0000256" key="10">
    <source>
        <dbReference type="SAM" id="Phobius"/>
    </source>
</evidence>
<dbReference type="EMBL" id="CP003837">
    <property type="protein sequence ID" value="AGH46472.1"/>
    <property type="molecule type" value="Genomic_DNA"/>
</dbReference>
<dbReference type="Gene3D" id="3.30.450.20">
    <property type="entry name" value="PAS domain"/>
    <property type="match status" value="5"/>
</dbReference>
<dbReference type="GO" id="GO:0000155">
    <property type="term" value="F:phosphorelay sensor kinase activity"/>
    <property type="evidence" value="ECO:0007669"/>
    <property type="project" value="InterPro"/>
</dbReference>
<dbReference type="SMART" id="SM00388">
    <property type="entry name" value="HisKA"/>
    <property type="match status" value="1"/>
</dbReference>
<dbReference type="CDD" id="cd00082">
    <property type="entry name" value="HisKA"/>
    <property type="match status" value="1"/>
</dbReference>
<keyword evidence="5" id="KW-0808">Transferase</keyword>
<evidence type="ECO:0000256" key="6">
    <source>
        <dbReference type="ARBA" id="ARBA00022692"/>
    </source>
</evidence>
<comment type="subcellular location">
    <subcellularLocation>
        <location evidence="2">Membrane</location>
    </subcellularLocation>
</comment>
<dbReference type="Pfam" id="PF02518">
    <property type="entry name" value="HATPase_c"/>
    <property type="match status" value="1"/>
</dbReference>
<dbReference type="HOGENOM" id="CLU_266256_0_0_6"/>
<feature type="domain" description="PAC" evidence="13">
    <location>
        <begin position="825"/>
        <end position="877"/>
    </location>
</feature>
<evidence type="ECO:0000256" key="5">
    <source>
        <dbReference type="ARBA" id="ARBA00022679"/>
    </source>
</evidence>
<evidence type="ECO:0000256" key="1">
    <source>
        <dbReference type="ARBA" id="ARBA00000085"/>
    </source>
</evidence>
<evidence type="ECO:0000259" key="12">
    <source>
        <dbReference type="PROSITE" id="PS50112"/>
    </source>
</evidence>
<dbReference type="NCBIfam" id="TIGR00229">
    <property type="entry name" value="sensory_box"/>
    <property type="match status" value="5"/>
</dbReference>
<dbReference type="SMART" id="SM00387">
    <property type="entry name" value="HATPase_c"/>
    <property type="match status" value="1"/>
</dbReference>
<dbReference type="Pfam" id="PF03924">
    <property type="entry name" value="CHASE"/>
    <property type="match status" value="1"/>
</dbReference>
<dbReference type="InterPro" id="IPR036097">
    <property type="entry name" value="HisK_dim/P_sf"/>
</dbReference>
<dbReference type="SMART" id="SM01079">
    <property type="entry name" value="CHASE"/>
    <property type="match status" value="1"/>
</dbReference>
<evidence type="ECO:0000256" key="7">
    <source>
        <dbReference type="ARBA" id="ARBA00022777"/>
    </source>
</evidence>
<dbReference type="Gene3D" id="3.30.450.350">
    <property type="entry name" value="CHASE domain"/>
    <property type="match status" value="1"/>
</dbReference>
<dbReference type="eggNOG" id="COG4191">
    <property type="taxonomic scope" value="Bacteria"/>
</dbReference>
<dbReference type="STRING" id="1129794.C427_4370"/>
<accession>M4S773</accession>
<dbReference type="RefSeq" id="WP_015431186.1">
    <property type="nucleotide sequence ID" value="NC_020514.1"/>
</dbReference>
<dbReference type="Pfam" id="PF00512">
    <property type="entry name" value="HisKA"/>
    <property type="match status" value="1"/>
</dbReference>
<dbReference type="AlphaFoldDB" id="M4S773"/>
<protein>
    <recommendedName>
        <fullName evidence="3">histidine kinase</fullName>
        <ecNumber evidence="3">2.7.13.3</ecNumber>
    </recommendedName>
</protein>
<dbReference type="SUPFAM" id="SSF55785">
    <property type="entry name" value="PYP-like sensor domain (PAS domain)"/>
    <property type="match status" value="5"/>
</dbReference>
<evidence type="ECO:0000256" key="9">
    <source>
        <dbReference type="ARBA" id="ARBA00023136"/>
    </source>
</evidence>
<dbReference type="SUPFAM" id="SSF47384">
    <property type="entry name" value="Homodimeric domain of signal transducing histidine kinase"/>
    <property type="match status" value="1"/>
</dbReference>
<sequence>MVNNILNDADVMKKQSNIIVFITIMGVFISFALFLFVNSLAFEKQEINLAQVTERQLNSIQEKFDNAVKSINAISALFAASNEVSRKEFSTFASIELIDSPNVLALEWIPKVKHSERASFESEAQKDLFTNFTFTEENPQGEMVAASERDVYFPVYFVEPLKGNETLLGFELSTHPQRLRAIQEARDTGVFIASGIVELVQSQQHGAGLLVVKAIYSNGLVPESLAEKRALLKGYSLGVLKLQDLFKTQTLLGDNHPQSTIFVFDNNEAVGQKILYPVMSPYQTLEEAKQAQNGLCQLKPLLLANQEWSLYQCISNNKMDYLGNIEALIVLFCSLILTFVTTRYLIVQQKQRMHTNKLLLELRNNEFYLNEIFNNVDDAIVSTDMSGRISSINHSLIKLFGYTEQELIGQSVELIVHNFTSKNQVAGFSVFSNIDQYQALGKKRVEVRAKHKNSKEFPIEISIRQIKYHGRDIVIGMLKDLSMVAEREQAQLEISKNATELRQLIDTANAPIFGIDAAGLVNEWNQRAEQLTGFAKIDVMGKDLVARFITEDYKASVKEVLDKALQGEESANYEFPLYTKTGDRVDVLLNSTSRRDAAGRIVGVVGVGQDITELNKIRKEQESVAHDLTQLIDTANAPIFGIDAAGLVNEWNQRAEQLTGFAKIDVMGKDLVAGFITEDYKASVKEVLDKALQGEESANYEFPLYTKTGDRVDVLLNSTSRRDAAGHIMGVVGVGQDITELNKIRKEQESVAHDLTQLIDTANAPIFGIDAAGLVNEWNQRAEQLTGFAKIDVMGKDLVAGFITDDYKASVKEVLDKALQGEESANYEFPLFTKTGDRVDVLLNSTSRRDAAGHIMGVVGVGQDITELNKIRLEQESVANDLTQLIDTANAPIFGIDAAGLVNEWNQCAEQLTGFAKIDVMGKDLVAGFITEDYKASVKGVLDKALQGEESANYEFPLYTKTGDRVDVLLNSTSRRDAYGQIIGVVGVGQDITETKKSQAQVVQASKLATLGEMATSVAHELNQPLNVIRMAAGNSRRRIKGQKSNKDTEYILEKLVRIEGQTSRAAAIIDHMRMFGRRAEEKSEMVDPREVVFNALGLLGAQLKLAGIQVATNFPEKCSKVMGHTIQMEQVILNLLANARDAMKDNISGSRITLSITEKDGMITISSEDTGGGIPEHILSRIFEPFFTTKEMGKGTGLGLSVSYGIILEMGGTIIAENITDGAKFSITLPTTNNIIQKIDLMGI</sequence>
<dbReference type="InterPro" id="IPR000700">
    <property type="entry name" value="PAS-assoc_C"/>
</dbReference>
<dbReference type="SUPFAM" id="SSF55874">
    <property type="entry name" value="ATPase domain of HSP90 chaperone/DNA topoisomerase II/histidine kinase"/>
    <property type="match status" value="1"/>
</dbReference>
<dbReference type="InterPro" id="IPR003661">
    <property type="entry name" value="HisK_dim/P_dom"/>
</dbReference>
<evidence type="ECO:0000313" key="15">
    <source>
        <dbReference type="EMBL" id="AGH46472.1"/>
    </source>
</evidence>
<feature type="domain" description="PAC" evidence="13">
    <location>
        <begin position="698"/>
        <end position="750"/>
    </location>
</feature>
<dbReference type="PROSITE" id="PS50839">
    <property type="entry name" value="CHASE"/>
    <property type="match status" value="1"/>
</dbReference>
<feature type="domain" description="PAS" evidence="12">
    <location>
        <begin position="497"/>
        <end position="568"/>
    </location>
</feature>
<dbReference type="SMART" id="SM00091">
    <property type="entry name" value="PAS"/>
    <property type="match status" value="5"/>
</dbReference>
<evidence type="ECO:0000313" key="16">
    <source>
        <dbReference type="Proteomes" id="UP000011864"/>
    </source>
</evidence>
<feature type="domain" description="PAS" evidence="12">
    <location>
        <begin position="365"/>
        <end position="415"/>
    </location>
</feature>
<dbReference type="InterPro" id="IPR000014">
    <property type="entry name" value="PAS"/>
</dbReference>
<reference evidence="15 16" key="1">
    <citation type="journal article" date="2013" name="Genome Announc.">
        <title>Complete Genome Sequence of Glaciecola psychrophila Strain 170T.</title>
        <authorList>
            <person name="Yin J."/>
            <person name="Chen J."/>
            <person name="Liu G."/>
            <person name="Yu Y."/>
            <person name="Song L."/>
            <person name="Wang X."/>
            <person name="Qu X."/>
        </authorList>
    </citation>
    <scope>NUCLEOTIDE SEQUENCE [LARGE SCALE GENOMIC DNA]</scope>
    <source>
        <strain evidence="15 16">170</strain>
    </source>
</reference>
<evidence type="ECO:0000256" key="3">
    <source>
        <dbReference type="ARBA" id="ARBA00012438"/>
    </source>
</evidence>
<dbReference type="InterPro" id="IPR003594">
    <property type="entry name" value="HATPase_dom"/>
</dbReference>
<feature type="transmembrane region" description="Helical" evidence="10">
    <location>
        <begin position="327"/>
        <end position="346"/>
    </location>
</feature>
<dbReference type="PROSITE" id="PS50112">
    <property type="entry name" value="PAS"/>
    <property type="match status" value="5"/>
</dbReference>
<keyword evidence="7" id="KW-0418">Kinase</keyword>
<dbReference type="PATRIC" id="fig|1129794.4.peg.4352"/>
<dbReference type="PROSITE" id="PS50113">
    <property type="entry name" value="PAC"/>
    <property type="match status" value="4"/>
</dbReference>
<dbReference type="SMART" id="SM00086">
    <property type="entry name" value="PAC"/>
    <property type="match status" value="5"/>
</dbReference>
<dbReference type="InterPro" id="IPR006189">
    <property type="entry name" value="CHASE_dom"/>
</dbReference>
<feature type="domain" description="CHASE" evidence="14">
    <location>
        <begin position="80"/>
        <end position="276"/>
    </location>
</feature>
<keyword evidence="9 10" id="KW-0472">Membrane</keyword>
<dbReference type="eggNOG" id="COG3829">
    <property type="taxonomic scope" value="Bacteria"/>
</dbReference>
<dbReference type="PANTHER" id="PTHR43304:SF1">
    <property type="entry name" value="PAC DOMAIN-CONTAINING PROTEIN"/>
    <property type="match status" value="1"/>
</dbReference>
<evidence type="ECO:0000259" key="13">
    <source>
        <dbReference type="PROSITE" id="PS50113"/>
    </source>
</evidence>
<keyword evidence="6 10" id="KW-0812">Transmembrane</keyword>
<dbReference type="PANTHER" id="PTHR43304">
    <property type="entry name" value="PHYTOCHROME-LIKE PROTEIN CPH1"/>
    <property type="match status" value="1"/>
</dbReference>
<feature type="domain" description="Histidine kinase" evidence="11">
    <location>
        <begin position="1017"/>
        <end position="1234"/>
    </location>
</feature>